<dbReference type="Proteomes" id="UP000031419">
    <property type="component" value="Unassembled WGS sequence"/>
</dbReference>
<dbReference type="PANTHER" id="PTHR43681:SF1">
    <property type="entry name" value="SARCALUMENIN"/>
    <property type="match status" value="1"/>
</dbReference>
<proteinExistence type="predicted"/>
<protein>
    <submittedName>
        <fullName evidence="2">Isoniazid inducible protein IniA</fullName>
    </submittedName>
</protein>
<dbReference type="Gene3D" id="3.40.50.300">
    <property type="entry name" value="P-loop containing nucleotide triphosphate hydrolases"/>
    <property type="match status" value="1"/>
</dbReference>
<feature type="domain" description="Dynamin N-terminal" evidence="1">
    <location>
        <begin position="43"/>
        <end position="195"/>
    </location>
</feature>
<name>A0A073B7L4_9PSEU</name>
<accession>A0A073B7L4</accession>
<organism evidence="2 3">
    <name type="scientific">Saccharopolyspora rectivirgula</name>
    <dbReference type="NCBI Taxonomy" id="28042"/>
    <lineage>
        <taxon>Bacteria</taxon>
        <taxon>Bacillati</taxon>
        <taxon>Actinomycetota</taxon>
        <taxon>Actinomycetes</taxon>
        <taxon>Pseudonocardiales</taxon>
        <taxon>Pseudonocardiaceae</taxon>
        <taxon>Saccharopolyspora</taxon>
    </lineage>
</organism>
<evidence type="ECO:0000259" key="1">
    <source>
        <dbReference type="Pfam" id="PF00350"/>
    </source>
</evidence>
<dbReference type="InterPro" id="IPR051943">
    <property type="entry name" value="TRAFAC_Dynamin-like_GTPase"/>
</dbReference>
<dbReference type="Pfam" id="PF00350">
    <property type="entry name" value="Dynamin_N"/>
    <property type="match status" value="1"/>
</dbReference>
<dbReference type="InterPro" id="IPR027417">
    <property type="entry name" value="P-loop_NTPase"/>
</dbReference>
<dbReference type="SUPFAM" id="SSF52540">
    <property type="entry name" value="P-loop containing nucleoside triphosphate hydrolases"/>
    <property type="match status" value="1"/>
</dbReference>
<dbReference type="InterPro" id="IPR045063">
    <property type="entry name" value="Dynamin_N"/>
</dbReference>
<reference evidence="2 3" key="1">
    <citation type="submission" date="2014-06" db="EMBL/GenBank/DDBJ databases">
        <title>Saccharopolyspora rectivirgula DSM-43113 Genome sequencing.</title>
        <authorList>
            <person name="Barrera C."/>
            <person name="Millon L."/>
            <person name="Rognon B."/>
            <person name="Zaugg C."/>
            <person name="Monod M."/>
        </authorList>
    </citation>
    <scope>NUCLEOTIDE SEQUENCE [LARGE SCALE GENOMIC DNA]</scope>
    <source>
        <strain evidence="2 3">DSM 43113</strain>
    </source>
</reference>
<dbReference type="STRING" id="28042.GU90_15120"/>
<dbReference type="EMBL" id="JNVU01000037">
    <property type="protein sequence ID" value="KEI43659.1"/>
    <property type="molecule type" value="Genomic_DNA"/>
</dbReference>
<evidence type="ECO:0000313" key="3">
    <source>
        <dbReference type="Proteomes" id="UP000031419"/>
    </source>
</evidence>
<dbReference type="RefSeq" id="WP_029722820.1">
    <property type="nucleotide sequence ID" value="NZ_JAJUIW010000038.1"/>
</dbReference>
<gene>
    <name evidence="2" type="ORF">GU90_15120</name>
</gene>
<dbReference type="AlphaFoldDB" id="A0A073B7L4"/>
<dbReference type="PANTHER" id="PTHR43681">
    <property type="entry name" value="TRANSMEMBRANE GTPASE FZO"/>
    <property type="match status" value="1"/>
</dbReference>
<keyword evidence="3" id="KW-1185">Reference proteome</keyword>
<comment type="caution">
    <text evidence="2">The sequence shown here is derived from an EMBL/GenBank/DDBJ whole genome shotgun (WGS) entry which is preliminary data.</text>
</comment>
<sequence>MIETALVELIDRASAECAELQRADLHGRLRQIRTRVLDPTQLVLVVGESKQGKSTLVNAIVNAPVCAVGEDVATFVPTLIRHAEEPSALIVEQEPAPGPQAPPALERVPVPVERIREHLDQAVANGRPVMRGEVGLPRAILKNGLALMDTPGVGSTSSSLTATTLAVLAEADALLMVSDATQELTTNELTFLKQATALCPNIALVQPKTDRTPHWRRVLEMNRKHLSNAGIVAKIFPVSSVIRMRAMQNRDAELNQESGFPPLLEYLKTEIAGKHEHLTRRLVAHNVSETLNQITTSLKSELAAQNPRTAAETLVELETQQRRSEDLRRATARWQKTLNDGIQELFADIEFDFRERSWAVLNKANESLETADPLDNWDEFSAWLRDQLSDAIVATYEWLDQRQELLAEQIANQLVTEHGDALPDLEQVRPPNPMDQLEDPKLTYNGEYKLVDKALTSLRGSYGGVLMFGLITTMAGLPLLNVVSVSAGVLLGSKSLSEESEARLRRRQAEARSAIQRYVEQVIFQVNKDSKATIRAIHRALHAHFTRITEQAQMEISRSIQNLKLSAERSAVDRDQRAREIRQKLEELNVLRRRVNMLTQHRITAA</sequence>
<evidence type="ECO:0000313" key="2">
    <source>
        <dbReference type="EMBL" id="KEI43659.1"/>
    </source>
</evidence>
<dbReference type="OrthoDB" id="3798616at2"/>
<dbReference type="eggNOG" id="COG0699">
    <property type="taxonomic scope" value="Bacteria"/>
</dbReference>